<dbReference type="Pfam" id="PF09273">
    <property type="entry name" value="Rubis-subs-bind"/>
    <property type="match status" value="1"/>
</dbReference>
<evidence type="ECO:0000259" key="4">
    <source>
        <dbReference type="Pfam" id="PF09273"/>
    </source>
</evidence>
<keyword evidence="6" id="KW-1185">Reference proteome</keyword>
<organism evidence="5 6">
    <name type="scientific">Ficus carica</name>
    <name type="common">Common fig</name>
    <dbReference type="NCBI Taxonomy" id="3494"/>
    <lineage>
        <taxon>Eukaryota</taxon>
        <taxon>Viridiplantae</taxon>
        <taxon>Streptophyta</taxon>
        <taxon>Embryophyta</taxon>
        <taxon>Tracheophyta</taxon>
        <taxon>Spermatophyta</taxon>
        <taxon>Magnoliopsida</taxon>
        <taxon>eudicotyledons</taxon>
        <taxon>Gunneridae</taxon>
        <taxon>Pentapetalae</taxon>
        <taxon>rosids</taxon>
        <taxon>fabids</taxon>
        <taxon>Rosales</taxon>
        <taxon>Moraceae</taxon>
        <taxon>Ficeae</taxon>
        <taxon>Ficus</taxon>
    </lineage>
</organism>
<dbReference type="InterPro" id="IPR046341">
    <property type="entry name" value="SET_dom_sf"/>
</dbReference>
<name>A0AA88DDL4_FICCA</name>
<evidence type="ECO:0000256" key="3">
    <source>
        <dbReference type="ARBA" id="ARBA00022691"/>
    </source>
</evidence>
<accession>A0AA88DDL4</accession>
<reference evidence="5" key="1">
    <citation type="submission" date="2023-07" db="EMBL/GenBank/DDBJ databases">
        <title>draft genome sequence of fig (Ficus carica).</title>
        <authorList>
            <person name="Takahashi T."/>
            <person name="Nishimura K."/>
        </authorList>
    </citation>
    <scope>NUCLEOTIDE SEQUENCE</scope>
</reference>
<dbReference type="FunFam" id="3.90.1410.10:FF:000005">
    <property type="entry name" value="Ribulose-1,5 bisphosphate carboxylase/oxygenase large subunit N-methyltransferase, chloroplastic"/>
    <property type="match status" value="1"/>
</dbReference>
<dbReference type="Gene3D" id="3.90.1410.10">
    <property type="entry name" value="set domain protein methyltransferase, domain 1"/>
    <property type="match status" value="1"/>
</dbReference>
<dbReference type="GO" id="GO:0016279">
    <property type="term" value="F:protein-lysine N-methyltransferase activity"/>
    <property type="evidence" value="ECO:0007669"/>
    <property type="project" value="TreeGrafter"/>
</dbReference>
<proteinExistence type="predicted"/>
<evidence type="ECO:0000256" key="1">
    <source>
        <dbReference type="ARBA" id="ARBA00022603"/>
    </source>
</evidence>
<evidence type="ECO:0000313" key="6">
    <source>
        <dbReference type="Proteomes" id="UP001187192"/>
    </source>
</evidence>
<dbReference type="GO" id="GO:0032259">
    <property type="term" value="P:methylation"/>
    <property type="evidence" value="ECO:0007669"/>
    <property type="project" value="UniProtKB-KW"/>
</dbReference>
<keyword evidence="1" id="KW-0489">Methyltransferase</keyword>
<protein>
    <recommendedName>
        <fullName evidence="4">Rubisco LSMT substrate-binding domain-containing protein</fullName>
    </recommendedName>
</protein>
<dbReference type="InterPro" id="IPR036464">
    <property type="entry name" value="Rubisco_LSMT_subst-bd_sf"/>
</dbReference>
<dbReference type="PANTHER" id="PTHR13271">
    <property type="entry name" value="UNCHARACTERIZED PUTATIVE METHYLTRANSFERASE"/>
    <property type="match status" value="1"/>
</dbReference>
<dbReference type="SUPFAM" id="SSF82199">
    <property type="entry name" value="SET domain"/>
    <property type="match status" value="1"/>
</dbReference>
<sequence length="438" mass="49251">MALTLRVWVVSNIRWSRRPLLGAISPYPSLNLKLSSLSDAKLSCVLDTECDDFLPWLERKAGTEISSVLSIGKSEHGSIRAEHRAPFASRVIRTGDCILRVPYNAQLASDNLPPEINTLIGDGIGNIAKLAIVVLLEKKSGGDSDWAPYISRLPHPWEMHNTIFWSEDELEMIRQSSLYWETINQKFLIEKEYLAIRQSNKHAIEHIPGVSETIAYKNFMHAYALVVSRAWGSMKGVSLIPFADFLNHDGTSEAFVLNDDNKQLSEVVADRNYSPGEQVLIRYGKFSNVTLLLDFGFTVRTTFMTREVRSANGKGKGIPQSLRAFGRVLSCVSPQELSDLVKEAEENDGHLARRPLRKISREIEAHKILIARIMRLVEEYEASIESLVLGSSSFACERLALRRRMAWDLLNGELRVLKSASAWLKNYCTALTMTGSNQ</sequence>
<dbReference type="InterPro" id="IPR015353">
    <property type="entry name" value="Rubisco_LSMT_subst-bd"/>
</dbReference>
<keyword evidence="2" id="KW-0808">Transferase</keyword>
<evidence type="ECO:0000313" key="5">
    <source>
        <dbReference type="EMBL" id="GMN51222.1"/>
    </source>
</evidence>
<dbReference type="AlphaFoldDB" id="A0AA88DDL4"/>
<dbReference type="PANTHER" id="PTHR13271:SF134">
    <property type="entry name" value="OS01G0976450 PROTEIN"/>
    <property type="match status" value="1"/>
</dbReference>
<dbReference type="Proteomes" id="UP001187192">
    <property type="component" value="Unassembled WGS sequence"/>
</dbReference>
<dbReference type="SUPFAM" id="SSF81822">
    <property type="entry name" value="RuBisCo LSMT C-terminal, substrate-binding domain"/>
    <property type="match status" value="1"/>
</dbReference>
<gene>
    <name evidence="5" type="ORF">TIFTF001_020376</name>
</gene>
<feature type="domain" description="Rubisco LSMT substrate-binding" evidence="4">
    <location>
        <begin position="308"/>
        <end position="417"/>
    </location>
</feature>
<dbReference type="Gene3D" id="3.90.1420.10">
    <property type="entry name" value="Rubisco LSMT, substrate-binding domain"/>
    <property type="match status" value="1"/>
</dbReference>
<dbReference type="EMBL" id="BTGU01000036">
    <property type="protein sequence ID" value="GMN51222.1"/>
    <property type="molecule type" value="Genomic_DNA"/>
</dbReference>
<dbReference type="InterPro" id="IPR050600">
    <property type="entry name" value="SETD3_SETD6_MTase"/>
</dbReference>
<evidence type="ECO:0000256" key="2">
    <source>
        <dbReference type="ARBA" id="ARBA00022679"/>
    </source>
</evidence>
<keyword evidence="3" id="KW-0949">S-adenosyl-L-methionine</keyword>
<comment type="caution">
    <text evidence="5">The sequence shown here is derived from an EMBL/GenBank/DDBJ whole genome shotgun (WGS) entry which is preliminary data.</text>
</comment>